<dbReference type="InterPro" id="IPR003462">
    <property type="entry name" value="ODC_Mu_crystall"/>
</dbReference>
<sequence>MRQSSGIRYLSWDLLQSLQLAPQEIALSIEHLLLGRKRQQVWNAPKAVITPPDGRYMMATLAAADDPPFLAVKALVLNPDNPKRGLASINALVTLLDSRSGLPLAVLDGNWVTAVRTAGLSAVAAKRLARPDASVAAFIGCGVQAHSHLQALAALFPLTEIRAFGRGTASRNTFCRSAEEMGLTAIASEAAREAICDADLIVTSVTLSPQLTPFLDARWLKPGAFVTMTDLAAPWLADSLSVLDCIIVDDLEQEASMAKPLVDPALVRGDLTGLVTGDAAGRCTTDERTAFVFRGLALGDLAVAGLAYQRACERSQGALVGDQEITD</sequence>
<name>A0A928TU12_UNCKA</name>
<dbReference type="InterPro" id="IPR023401">
    <property type="entry name" value="ODC_N"/>
</dbReference>
<gene>
    <name evidence="1" type="ORF">HS096_05670</name>
</gene>
<organism evidence="1 2">
    <name type="scientific">candidate division WWE3 bacterium</name>
    <dbReference type="NCBI Taxonomy" id="2053526"/>
    <lineage>
        <taxon>Bacteria</taxon>
        <taxon>Katanobacteria</taxon>
    </lineage>
</organism>
<reference evidence="1" key="1">
    <citation type="submission" date="2020-05" db="EMBL/GenBank/DDBJ databases">
        <title>High-Quality Genomes of Partial-Nitritation/Anammox System by Hierarchical Clustering Based Hybrid Assembly.</title>
        <authorList>
            <person name="Liu L."/>
            <person name="Wang Y."/>
            <person name="Che Y."/>
            <person name="Chen Y."/>
            <person name="Xia Y."/>
            <person name="Luo R."/>
            <person name="Cheng S.H."/>
            <person name="Zheng C."/>
            <person name="Zhang T."/>
        </authorList>
    </citation>
    <scope>NUCLEOTIDE SEQUENCE</scope>
    <source>
        <strain evidence="1">H1_PAT1</strain>
    </source>
</reference>
<dbReference type="EMBL" id="JABTTY010000002">
    <property type="protein sequence ID" value="MBE7525798.1"/>
    <property type="molecule type" value="Genomic_DNA"/>
</dbReference>
<dbReference type="GO" id="GO:0005737">
    <property type="term" value="C:cytoplasm"/>
    <property type="evidence" value="ECO:0007669"/>
    <property type="project" value="TreeGrafter"/>
</dbReference>
<accession>A0A928TU12</accession>
<dbReference type="Pfam" id="PF02423">
    <property type="entry name" value="OCD_Mu_crystall"/>
    <property type="match status" value="1"/>
</dbReference>
<comment type="caution">
    <text evidence="1">The sequence shown here is derived from an EMBL/GenBank/DDBJ whole genome shotgun (WGS) entry which is preliminary data.</text>
</comment>
<dbReference type="PANTHER" id="PTHR13812">
    <property type="entry name" value="KETIMINE REDUCTASE MU-CRYSTALLIN"/>
    <property type="match status" value="1"/>
</dbReference>
<dbReference type="PIRSF" id="PIRSF001439">
    <property type="entry name" value="CryM"/>
    <property type="match status" value="1"/>
</dbReference>
<protein>
    <submittedName>
        <fullName evidence="1">Ornithine cyclodeaminase family protein</fullName>
    </submittedName>
</protein>
<dbReference type="InterPro" id="IPR036291">
    <property type="entry name" value="NAD(P)-bd_dom_sf"/>
</dbReference>
<dbReference type="Gene3D" id="3.30.1780.10">
    <property type="entry name" value="ornithine cyclodeaminase, domain 1"/>
    <property type="match status" value="1"/>
</dbReference>
<dbReference type="Gene3D" id="3.40.50.720">
    <property type="entry name" value="NAD(P)-binding Rossmann-like Domain"/>
    <property type="match status" value="1"/>
</dbReference>
<dbReference type="AlphaFoldDB" id="A0A928TU12"/>
<proteinExistence type="predicted"/>
<dbReference type="PANTHER" id="PTHR13812:SF19">
    <property type="entry name" value="KETIMINE REDUCTASE MU-CRYSTALLIN"/>
    <property type="match status" value="1"/>
</dbReference>
<dbReference type="SUPFAM" id="SSF51735">
    <property type="entry name" value="NAD(P)-binding Rossmann-fold domains"/>
    <property type="match status" value="1"/>
</dbReference>
<dbReference type="Proteomes" id="UP000710385">
    <property type="component" value="Unassembled WGS sequence"/>
</dbReference>
<evidence type="ECO:0000313" key="1">
    <source>
        <dbReference type="EMBL" id="MBE7525798.1"/>
    </source>
</evidence>
<evidence type="ECO:0000313" key="2">
    <source>
        <dbReference type="Proteomes" id="UP000710385"/>
    </source>
</evidence>